<reference evidence="4 5" key="1">
    <citation type="journal article" date="2019" name="Sci. Rep.">
        <title>A high-quality genome of Eragrostis curvula grass provides insights into Poaceae evolution and supports new strategies to enhance forage quality.</title>
        <authorList>
            <person name="Carballo J."/>
            <person name="Santos B.A.C.M."/>
            <person name="Zappacosta D."/>
            <person name="Garbus I."/>
            <person name="Selva J.P."/>
            <person name="Gallo C.A."/>
            <person name="Diaz A."/>
            <person name="Albertini E."/>
            <person name="Caccamo M."/>
            <person name="Echenique V."/>
        </authorList>
    </citation>
    <scope>NUCLEOTIDE SEQUENCE [LARGE SCALE GENOMIC DNA]</scope>
    <source>
        <strain evidence="5">cv. Victoria</strain>
        <tissue evidence="4">Leaf</tissue>
    </source>
</reference>
<feature type="region of interest" description="Disordered" evidence="2">
    <location>
        <begin position="215"/>
        <end position="236"/>
    </location>
</feature>
<dbReference type="Pfam" id="PF07460">
    <property type="entry name" value="NUMOD3"/>
    <property type="match status" value="1"/>
</dbReference>
<sequence length="579" mass="65104">MAPQLQGCYWVSSLLRLPHPAPWPCSAHAQRRRVLRLAPPRRPYAGAVRVVADAGPALALEADFPTKECLGGAGEREEDEEEDLDERERLRRLRISKANKGNTPWNKGRKHSPETLQRIRERTRIAMQDPKVKKKLMNLGHAQSEETRIKISEGVRRGWSLRLQKLMVQDGCFVEWRDMIADAARKGFAGGVSLQWNSYKILTEQMRREWLENLQKKRSMPRPRGNRRAPKTPEQRRKIAEAIAAKWLDKEYRERVCSGIASYHGTSMGTRAPRKPRPAGEPGVKRQTVKKKTMQTGDDGLEEAQGKAVPVKRKKSATPYKDPMAGEKLEMITKIRAQRAALEIEKKKAIRRARSLIVEAERAANALETAAATSPFAQASLIEARKLVTEARASLEYVDDEGHVESAPDETSENPATLDLDSNDLDNQNQSNMMKQENKHVNGLKLPTSNVNGIGFHFDGSTPSETEKLYHRIEKSMERAFLLPSASSTLKDVNGDFGLIDFQVSQSMVDETERHNCNAIESTEDCILGALEEEASTSAENAEMKENCTPGTLDEDKGKMRWVRGRLVKVDNEAERSEA</sequence>
<dbReference type="PANTHER" id="PTHR34199">
    <property type="entry name" value="NUMOD3 MOTIF FAMILY PROTEIN, EXPRESSED"/>
    <property type="match status" value="1"/>
</dbReference>
<gene>
    <name evidence="4" type="ORF">EJB05_22950</name>
</gene>
<dbReference type="PANTHER" id="PTHR34199:SF2">
    <property type="entry name" value="NUMOD3 MOTIF FAMILY PROTEIN, EXPRESSED"/>
    <property type="match status" value="1"/>
</dbReference>
<dbReference type="EMBL" id="RWGY01000011">
    <property type="protein sequence ID" value="TVU31269.1"/>
    <property type="molecule type" value="Genomic_DNA"/>
</dbReference>
<name>A0A5J9V573_9POAL</name>
<proteinExistence type="predicted"/>
<keyword evidence="1" id="KW-0175">Coiled coil</keyword>
<evidence type="ECO:0000256" key="1">
    <source>
        <dbReference type="SAM" id="Coils"/>
    </source>
</evidence>
<dbReference type="Proteomes" id="UP000324897">
    <property type="component" value="Chromosome 1"/>
</dbReference>
<dbReference type="OrthoDB" id="1935413at2759"/>
<feature type="domain" description="Nuclease associated modular" evidence="3">
    <location>
        <begin position="92"/>
        <end position="120"/>
    </location>
</feature>
<dbReference type="Gramene" id="TVU31269">
    <property type="protein sequence ID" value="TVU31269"/>
    <property type="gene ID" value="EJB05_22950"/>
</dbReference>
<feature type="compositionally biased region" description="Basic residues" evidence="2">
    <location>
        <begin position="216"/>
        <end position="230"/>
    </location>
</feature>
<dbReference type="InterPro" id="IPR003611">
    <property type="entry name" value="NUMOD3"/>
</dbReference>
<feature type="region of interest" description="Disordered" evidence="2">
    <location>
        <begin position="399"/>
        <end position="430"/>
    </location>
</feature>
<protein>
    <recommendedName>
        <fullName evidence="3">Nuclease associated modular domain-containing protein</fullName>
    </recommendedName>
</protein>
<feature type="coiled-coil region" evidence="1">
    <location>
        <begin position="332"/>
        <end position="370"/>
    </location>
</feature>
<keyword evidence="5" id="KW-1185">Reference proteome</keyword>
<accession>A0A5J9V573</accession>
<organism evidence="4 5">
    <name type="scientific">Eragrostis curvula</name>
    <name type="common">weeping love grass</name>
    <dbReference type="NCBI Taxonomy" id="38414"/>
    <lineage>
        <taxon>Eukaryota</taxon>
        <taxon>Viridiplantae</taxon>
        <taxon>Streptophyta</taxon>
        <taxon>Embryophyta</taxon>
        <taxon>Tracheophyta</taxon>
        <taxon>Spermatophyta</taxon>
        <taxon>Magnoliopsida</taxon>
        <taxon>Liliopsida</taxon>
        <taxon>Poales</taxon>
        <taxon>Poaceae</taxon>
        <taxon>PACMAD clade</taxon>
        <taxon>Chloridoideae</taxon>
        <taxon>Eragrostideae</taxon>
        <taxon>Eragrostidinae</taxon>
        <taxon>Eragrostis</taxon>
    </lineage>
</organism>
<dbReference type="GO" id="GO:0003677">
    <property type="term" value="F:DNA binding"/>
    <property type="evidence" value="ECO:0007669"/>
    <property type="project" value="InterPro"/>
</dbReference>
<comment type="caution">
    <text evidence="4">The sequence shown here is derived from an EMBL/GenBank/DDBJ whole genome shotgun (WGS) entry which is preliminary data.</text>
</comment>
<dbReference type="AlphaFoldDB" id="A0A5J9V573"/>
<evidence type="ECO:0000313" key="4">
    <source>
        <dbReference type="EMBL" id="TVU31269.1"/>
    </source>
</evidence>
<evidence type="ECO:0000259" key="3">
    <source>
        <dbReference type="Pfam" id="PF07460"/>
    </source>
</evidence>
<feature type="region of interest" description="Disordered" evidence="2">
    <location>
        <begin position="536"/>
        <end position="556"/>
    </location>
</feature>
<evidence type="ECO:0000313" key="5">
    <source>
        <dbReference type="Proteomes" id="UP000324897"/>
    </source>
</evidence>
<feature type="region of interest" description="Disordered" evidence="2">
    <location>
        <begin position="266"/>
        <end position="321"/>
    </location>
</feature>
<evidence type="ECO:0000256" key="2">
    <source>
        <dbReference type="SAM" id="MobiDB-lite"/>
    </source>
</evidence>